<dbReference type="GO" id="GO:0004175">
    <property type="term" value="F:endopeptidase activity"/>
    <property type="evidence" value="ECO:0007669"/>
    <property type="project" value="UniProtKB-ARBA"/>
</dbReference>
<dbReference type="Proteomes" id="UP000078520">
    <property type="component" value="Unassembled WGS sequence"/>
</dbReference>
<protein>
    <recommendedName>
        <fullName evidence="2">CAAX prenyl protease 2/Lysostaphin resistance protein A-like domain-containing protein</fullName>
    </recommendedName>
</protein>
<evidence type="ECO:0000313" key="4">
    <source>
        <dbReference type="Proteomes" id="UP000078520"/>
    </source>
</evidence>
<dbReference type="AlphaFoldDB" id="A0A179CMT7"/>
<dbReference type="EMBL" id="LVKI01000060">
    <property type="protein sequence ID" value="OAQ06193.1"/>
    <property type="molecule type" value="Genomic_DNA"/>
</dbReference>
<evidence type="ECO:0000256" key="1">
    <source>
        <dbReference type="ARBA" id="ARBA00009067"/>
    </source>
</evidence>
<dbReference type="InterPro" id="IPR003675">
    <property type="entry name" value="Rce1/LyrA-like_dom"/>
</dbReference>
<feature type="domain" description="CAAX prenyl protease 2/Lysostaphin resistance protein A-like" evidence="2">
    <location>
        <begin position="145"/>
        <end position="229"/>
    </location>
</feature>
<sequence>MNTQTTTQPLVKAVKRVAWGTIIFLVALNVIDLLISLGIVIIQGNPNLIEGLKTVSSTNGWAYMIAGIIGVGLVLTKTNQTERHQIFTARKTVITWQAIIGIILMLFVFQLGAEFFGTIVEAGLKPLGFSALAEMQNASQTGIRSVSMMVYGGICAPLFEEIVFRGFVFRKLQPFGVKFALIISSLLFACAHGNLIQSPFAFATGMLLGLVAYRYGLKWAIVTHIINNLGLSIGLQLLSQKIAWIPFLTVGLAVIGLIGFILVGIRPLINWWRQNRIQDHFLAIAFRQLPILIILIYGVALALGGIQHR</sequence>
<evidence type="ECO:0000313" key="3">
    <source>
        <dbReference type="EMBL" id="OAQ06193.1"/>
    </source>
</evidence>
<dbReference type="Pfam" id="PF02517">
    <property type="entry name" value="Rce1-like"/>
    <property type="match status" value="1"/>
</dbReference>
<name>A0A179CMT7_9LACO</name>
<reference evidence="4" key="1">
    <citation type="submission" date="2016-03" db="EMBL/GenBank/DDBJ databases">
        <authorList>
            <person name="Johnson T.J."/>
            <person name="Youmans B."/>
            <person name="Case K."/>
            <person name="Noll S."/>
        </authorList>
    </citation>
    <scope>NUCLEOTIDE SEQUENCE [LARGE SCALE GENOMIC DNA]</scope>
    <source>
        <strain evidence="4">UMNLAv8</strain>
    </source>
</reference>
<comment type="caution">
    <text evidence="3">The sequence shown here is derived from an EMBL/GenBank/DDBJ whole genome shotgun (WGS) entry which is preliminary data.</text>
</comment>
<dbReference type="PANTHER" id="PTHR43592:SF15">
    <property type="entry name" value="CAAX AMINO TERMINAL PROTEASE FAMILY PROTEIN"/>
    <property type="match status" value="1"/>
</dbReference>
<dbReference type="GO" id="GO:0080120">
    <property type="term" value="P:CAAX-box protein maturation"/>
    <property type="evidence" value="ECO:0007669"/>
    <property type="project" value="UniProtKB-ARBA"/>
</dbReference>
<dbReference type="OrthoDB" id="8607342at2"/>
<gene>
    <name evidence="3" type="ORF">A3O14_07795</name>
</gene>
<proteinExistence type="inferred from homology"/>
<dbReference type="PANTHER" id="PTHR43592">
    <property type="entry name" value="CAAX AMINO TERMINAL PROTEASE"/>
    <property type="match status" value="1"/>
</dbReference>
<dbReference type="RefSeq" id="WP_064207848.1">
    <property type="nucleotide sequence ID" value="NZ_LVKC01000053.1"/>
</dbReference>
<organism evidence="3 4">
    <name type="scientific">Ligilactobacillus aviarius</name>
    <dbReference type="NCBI Taxonomy" id="1606"/>
    <lineage>
        <taxon>Bacteria</taxon>
        <taxon>Bacillati</taxon>
        <taxon>Bacillota</taxon>
        <taxon>Bacilli</taxon>
        <taxon>Lactobacillales</taxon>
        <taxon>Lactobacillaceae</taxon>
        <taxon>Ligilactobacillus</taxon>
    </lineage>
</organism>
<evidence type="ECO:0000259" key="2">
    <source>
        <dbReference type="Pfam" id="PF02517"/>
    </source>
</evidence>
<comment type="similarity">
    <text evidence="1">Belongs to the UPF0177 family.</text>
</comment>
<accession>A0A179CMT7</accession>